<dbReference type="EMBL" id="UINC01111042">
    <property type="protein sequence ID" value="SVC78965.1"/>
    <property type="molecule type" value="Genomic_DNA"/>
</dbReference>
<dbReference type="AlphaFoldDB" id="A0A382Q1Z0"/>
<reference evidence="1" key="1">
    <citation type="submission" date="2018-05" db="EMBL/GenBank/DDBJ databases">
        <authorList>
            <person name="Lanie J.A."/>
            <person name="Ng W.-L."/>
            <person name="Kazmierczak K.M."/>
            <person name="Andrzejewski T.M."/>
            <person name="Davidsen T.M."/>
            <person name="Wayne K.J."/>
            <person name="Tettelin H."/>
            <person name="Glass J.I."/>
            <person name="Rusch D."/>
            <person name="Podicherti R."/>
            <person name="Tsui H.-C.T."/>
            <person name="Winkler M.E."/>
        </authorList>
    </citation>
    <scope>NUCLEOTIDE SEQUENCE</scope>
</reference>
<proteinExistence type="predicted"/>
<accession>A0A382Q1Z0</accession>
<name>A0A382Q1Z0_9ZZZZ</name>
<organism evidence="1">
    <name type="scientific">marine metagenome</name>
    <dbReference type="NCBI Taxonomy" id="408172"/>
    <lineage>
        <taxon>unclassified sequences</taxon>
        <taxon>metagenomes</taxon>
        <taxon>ecological metagenomes</taxon>
    </lineage>
</organism>
<protein>
    <submittedName>
        <fullName evidence="1">Uncharacterized protein</fullName>
    </submittedName>
</protein>
<sequence length="31" mass="3679">MVVQQNIYPINSRIFSRISPELKGFWMIPLT</sequence>
<evidence type="ECO:0000313" key="1">
    <source>
        <dbReference type="EMBL" id="SVC78965.1"/>
    </source>
</evidence>
<feature type="non-terminal residue" evidence="1">
    <location>
        <position position="31"/>
    </location>
</feature>
<gene>
    <name evidence="1" type="ORF">METZ01_LOCUS331819</name>
</gene>